<evidence type="ECO:0000313" key="5">
    <source>
        <dbReference type="EMBL" id="CAI9953638.1"/>
    </source>
</evidence>
<gene>
    <name evidence="6" type="ORF">HINF_LOCUS31839</name>
    <name evidence="5" type="ORF">HINF_LOCUS41283</name>
</gene>
<dbReference type="InterPro" id="IPR032675">
    <property type="entry name" value="LRR_dom_sf"/>
</dbReference>
<protein>
    <submittedName>
        <fullName evidence="5">S-layer homology domain-containing protein</fullName>
    </submittedName>
    <submittedName>
        <fullName evidence="6">S-layer_homology domain-containing protein</fullName>
    </submittedName>
</protein>
<keyword evidence="7" id="KW-1185">Reference proteome</keyword>
<dbReference type="EMBL" id="CAXDID020000107">
    <property type="protein sequence ID" value="CAL6028503.1"/>
    <property type="molecule type" value="Genomic_DNA"/>
</dbReference>
<comment type="caution">
    <text evidence="5">The sequence shown here is derived from an EMBL/GenBank/DDBJ whole genome shotgun (WGS) entry which is preliminary data.</text>
</comment>
<evidence type="ECO:0000256" key="4">
    <source>
        <dbReference type="SAM" id="MobiDB-lite"/>
    </source>
</evidence>
<evidence type="ECO:0000256" key="2">
    <source>
        <dbReference type="ARBA" id="ARBA00022737"/>
    </source>
</evidence>
<evidence type="ECO:0000256" key="3">
    <source>
        <dbReference type="SAM" id="Coils"/>
    </source>
</evidence>
<dbReference type="Proteomes" id="UP001642409">
    <property type="component" value="Unassembled WGS sequence"/>
</dbReference>
<proteinExistence type="predicted"/>
<organism evidence="5">
    <name type="scientific">Hexamita inflata</name>
    <dbReference type="NCBI Taxonomy" id="28002"/>
    <lineage>
        <taxon>Eukaryota</taxon>
        <taxon>Metamonada</taxon>
        <taxon>Diplomonadida</taxon>
        <taxon>Hexamitidae</taxon>
        <taxon>Hexamitinae</taxon>
        <taxon>Hexamita</taxon>
    </lineage>
</organism>
<dbReference type="SUPFAM" id="SSF52058">
    <property type="entry name" value="L domain-like"/>
    <property type="match status" value="1"/>
</dbReference>
<dbReference type="EMBL" id="CATOUU010000840">
    <property type="protein sequence ID" value="CAI9953638.1"/>
    <property type="molecule type" value="Genomic_DNA"/>
</dbReference>
<keyword evidence="2" id="KW-0677">Repeat</keyword>
<dbReference type="PANTHER" id="PTHR46652:SF3">
    <property type="entry name" value="LEUCINE-RICH REPEAT-CONTAINING PROTEIN 9"/>
    <property type="match status" value="1"/>
</dbReference>
<sequence length="380" mass="44525">MTKKAVKPQALDHMYFDTKYDKQYMPLPTQMKSNLSSQEQKNTSNTNQSEAPETLDSLSKYDKKMIEKYQSKIKGGTLTIQESLDLKSLNFINTLEINQLTLYECKNIVPQLESLTIIKLQLTYCDVQSVKDFQLENLEVLEIYNNICKLKSKILTQEIVRFKQLKELTIYNCITDFSPFSQMLGLTKLSLIQCNLRSTEALRPLELEELYLNGNEEIDIISLQFQTKLTKLSLEYCNLDSLDVLRPLKKLQELDIRYNIIVYLQPLMELKQISKINARSNKIIDTESIQQHPNFNKFSLDKQERPTQEQLKTAKIMRDIQNPITSLKQTCQQLSRIKKQYQNFRQKINQQLQQSYSNHEQFVARVALLFQQMNVFNGCQ</sequence>
<feature type="compositionally biased region" description="Polar residues" evidence="4">
    <location>
        <begin position="32"/>
        <end position="51"/>
    </location>
</feature>
<keyword evidence="1" id="KW-0433">Leucine-rich repeat</keyword>
<accession>A0AA86UZL9</accession>
<dbReference type="InterPro" id="IPR001611">
    <property type="entry name" value="Leu-rich_rpt"/>
</dbReference>
<dbReference type="PANTHER" id="PTHR46652">
    <property type="entry name" value="LEUCINE-RICH REPEAT AND IQ DOMAIN-CONTAINING PROTEIN 1-RELATED"/>
    <property type="match status" value="1"/>
</dbReference>
<evidence type="ECO:0000313" key="6">
    <source>
        <dbReference type="EMBL" id="CAL6028503.1"/>
    </source>
</evidence>
<evidence type="ECO:0000313" key="7">
    <source>
        <dbReference type="Proteomes" id="UP001642409"/>
    </source>
</evidence>
<keyword evidence="3" id="KW-0175">Coiled coil</keyword>
<dbReference type="InterPro" id="IPR050836">
    <property type="entry name" value="SDS22/Internalin_LRR"/>
</dbReference>
<feature type="coiled-coil region" evidence="3">
    <location>
        <begin position="327"/>
        <end position="354"/>
    </location>
</feature>
<dbReference type="Gene3D" id="3.80.10.10">
    <property type="entry name" value="Ribonuclease Inhibitor"/>
    <property type="match status" value="1"/>
</dbReference>
<evidence type="ECO:0000256" key="1">
    <source>
        <dbReference type="ARBA" id="ARBA00022614"/>
    </source>
</evidence>
<dbReference type="PROSITE" id="PS51450">
    <property type="entry name" value="LRR"/>
    <property type="match status" value="1"/>
</dbReference>
<dbReference type="AlphaFoldDB" id="A0AA86UZL9"/>
<reference evidence="5" key="1">
    <citation type="submission" date="2023-06" db="EMBL/GenBank/DDBJ databases">
        <authorList>
            <person name="Kurt Z."/>
        </authorList>
    </citation>
    <scope>NUCLEOTIDE SEQUENCE</scope>
</reference>
<name>A0AA86UZL9_9EUKA</name>
<feature type="region of interest" description="Disordered" evidence="4">
    <location>
        <begin position="32"/>
        <end position="54"/>
    </location>
</feature>
<reference evidence="6 7" key="2">
    <citation type="submission" date="2024-07" db="EMBL/GenBank/DDBJ databases">
        <authorList>
            <person name="Akdeniz Z."/>
        </authorList>
    </citation>
    <scope>NUCLEOTIDE SEQUENCE [LARGE SCALE GENOMIC DNA]</scope>
</reference>